<evidence type="ECO:0000313" key="1">
    <source>
        <dbReference type="EMBL" id="ODV64789.1"/>
    </source>
</evidence>
<dbReference type="OrthoDB" id="4080562at2759"/>
<protein>
    <recommendedName>
        <fullName evidence="3">FIST domain-containing protein</fullName>
    </recommendedName>
</protein>
<proteinExistence type="predicted"/>
<dbReference type="Proteomes" id="UP000095085">
    <property type="component" value="Unassembled WGS sequence"/>
</dbReference>
<reference evidence="2" key="1">
    <citation type="submission" date="2016-05" db="EMBL/GenBank/DDBJ databases">
        <title>Comparative genomics of biotechnologically important yeasts.</title>
        <authorList>
            <consortium name="DOE Joint Genome Institute"/>
            <person name="Riley R."/>
            <person name="Haridas S."/>
            <person name="Wolfe K.H."/>
            <person name="Lopes M.R."/>
            <person name="Hittinger C.T."/>
            <person name="Goker M."/>
            <person name="Salamov A."/>
            <person name="Wisecaver J."/>
            <person name="Long T.M."/>
            <person name="Aerts A.L."/>
            <person name="Barry K."/>
            <person name="Choi C."/>
            <person name="Clum A."/>
            <person name="Coughlan A.Y."/>
            <person name="Deshpande S."/>
            <person name="Douglass A.P."/>
            <person name="Hanson S.J."/>
            <person name="Klenk H.-P."/>
            <person name="Labutti K."/>
            <person name="Lapidus A."/>
            <person name="Lindquist E."/>
            <person name="Lipzen A."/>
            <person name="Meier-Kolthoff J.P."/>
            <person name="Ohm R.A."/>
            <person name="Otillar R.P."/>
            <person name="Pangilinan J."/>
            <person name="Peng Y."/>
            <person name="Rokas A."/>
            <person name="Rosa C.A."/>
            <person name="Scheuner C."/>
            <person name="Sibirny A.A."/>
            <person name="Slot J.C."/>
            <person name="Stielow J.B."/>
            <person name="Sun H."/>
            <person name="Kurtzman C.P."/>
            <person name="Blackwell M."/>
            <person name="Grigoriev I.V."/>
            <person name="Jeffries T.W."/>
        </authorList>
    </citation>
    <scope>NUCLEOTIDE SEQUENCE [LARGE SCALE GENOMIC DNA]</scope>
    <source>
        <strain evidence="2">NRRL Y-1933</strain>
    </source>
</reference>
<organism evidence="1 2">
    <name type="scientific">Hyphopichia burtonii NRRL Y-1933</name>
    <dbReference type="NCBI Taxonomy" id="984485"/>
    <lineage>
        <taxon>Eukaryota</taxon>
        <taxon>Fungi</taxon>
        <taxon>Dikarya</taxon>
        <taxon>Ascomycota</taxon>
        <taxon>Saccharomycotina</taxon>
        <taxon>Pichiomycetes</taxon>
        <taxon>Debaryomycetaceae</taxon>
        <taxon>Hyphopichia</taxon>
    </lineage>
</organism>
<dbReference type="GeneID" id="30993649"/>
<dbReference type="EMBL" id="KV454546">
    <property type="protein sequence ID" value="ODV64789.1"/>
    <property type="molecule type" value="Genomic_DNA"/>
</dbReference>
<keyword evidence="2" id="KW-1185">Reference proteome</keyword>
<accession>A0A1E4RBY9</accession>
<name>A0A1E4RBY9_9ASCO</name>
<gene>
    <name evidence="1" type="ORF">HYPBUDRAFT_115181</name>
</gene>
<evidence type="ECO:0000313" key="2">
    <source>
        <dbReference type="Proteomes" id="UP000095085"/>
    </source>
</evidence>
<dbReference type="AlphaFoldDB" id="A0A1E4RBY9"/>
<sequence>MIRSSWLGIGRRLSTLARANAFYTKTTLNPQQVSLTPPSQLSPKSLIVLSTPTQLNEVIGRSIDLHQEHDLQVVVAGVDSVVPHSHRNGISELWLDEPIKIEESTQLEEKDRKHEHPKQSDGIHIVTAKENWKTIDSNFDITLNLKNKVRLSLANTVFQTHHLVTLFYFQPSYIQESHNNSGQTLSDLAISLPESTINFGKAQSFDKWTPLYDSESEPLLILKCTGNLVKEINRKPAAKFLENNDKLMNIGSKDTQVFVKLYKPNQELPQKFEVIAGGGGWGAKANMLAISPEAKLSIGDRIEFFMLTPEDRFNPNPELDTTLQNGFVFECSYENVTYNETFGNDGETIEMQNLFGCGSEKGFKLNNINFASAGERLLIDT</sequence>
<evidence type="ECO:0008006" key="3">
    <source>
        <dbReference type="Google" id="ProtNLM"/>
    </source>
</evidence>
<dbReference type="RefSeq" id="XP_020073856.1">
    <property type="nucleotide sequence ID" value="XM_020219099.1"/>
</dbReference>